<dbReference type="RefSeq" id="WP_013554608.1">
    <property type="nucleotide sequence ID" value="NC_014935.1"/>
</dbReference>
<reference evidence="11 12" key="1">
    <citation type="journal article" date="2011" name="Stand. Genomic Sci.">
        <title>Complete genome sequence of Nitratifractor salsuginis type strain (E9I37-1).</title>
        <authorList>
            <person name="Anderson I."/>
            <person name="Sikorski J."/>
            <person name="Zeytun A."/>
            <person name="Nolan M."/>
            <person name="Lapidus A."/>
            <person name="Lucas S."/>
            <person name="Hammon N."/>
            <person name="Deshpande S."/>
            <person name="Cheng J.F."/>
            <person name="Tapia R."/>
            <person name="Han C."/>
            <person name="Goodwin L."/>
            <person name="Pitluck S."/>
            <person name="Liolios K."/>
            <person name="Pagani I."/>
            <person name="Ivanova N."/>
            <person name="Huntemann M."/>
            <person name="Mavromatis K."/>
            <person name="Ovchinikova G."/>
            <person name="Pati A."/>
            <person name="Chen A."/>
            <person name="Palaniappan K."/>
            <person name="Land M."/>
            <person name="Hauser L."/>
            <person name="Brambilla E.M."/>
            <person name="Ngatchou-Djao O.D."/>
            <person name="Rohde M."/>
            <person name="Tindall B.J."/>
            <person name="Goker M."/>
            <person name="Detter J.C."/>
            <person name="Woyke T."/>
            <person name="Bristow J."/>
            <person name="Eisen J.A."/>
            <person name="Markowitz V."/>
            <person name="Hugenholtz P."/>
            <person name="Klenk H.P."/>
            <person name="Kyrpides N.C."/>
        </authorList>
    </citation>
    <scope>NUCLEOTIDE SEQUENCE [LARGE SCALE GENOMIC DNA]</scope>
    <source>
        <strain evidence="12">DSM 16511 / JCM 12458 / E9I37-1</strain>
    </source>
</reference>
<evidence type="ECO:0000259" key="9">
    <source>
        <dbReference type="Pfam" id="PF00675"/>
    </source>
</evidence>
<keyword evidence="7" id="KW-0812">Transmembrane</keyword>
<dbReference type="SUPFAM" id="SSF63411">
    <property type="entry name" value="LuxS/MPP-like metallohydrolase"/>
    <property type="match status" value="2"/>
</dbReference>
<proteinExistence type="inferred from homology"/>
<organism evidence="11 12">
    <name type="scientific">Nitratifractor salsuginis (strain DSM 16511 / JCM 12458 / E9I37-1)</name>
    <dbReference type="NCBI Taxonomy" id="749222"/>
    <lineage>
        <taxon>Bacteria</taxon>
        <taxon>Pseudomonadati</taxon>
        <taxon>Campylobacterota</taxon>
        <taxon>Epsilonproteobacteria</taxon>
        <taxon>Campylobacterales</taxon>
        <taxon>Sulfurovaceae</taxon>
        <taxon>Nitratifractor</taxon>
    </lineage>
</organism>
<evidence type="ECO:0000313" key="12">
    <source>
        <dbReference type="Proteomes" id="UP000008633"/>
    </source>
</evidence>
<dbReference type="PANTHER" id="PTHR43690">
    <property type="entry name" value="NARDILYSIN"/>
    <property type="match status" value="1"/>
</dbReference>
<dbReference type="GO" id="GO:0006508">
    <property type="term" value="P:proteolysis"/>
    <property type="evidence" value="ECO:0007669"/>
    <property type="project" value="UniProtKB-KW"/>
</dbReference>
<dbReference type="STRING" id="749222.Nitsa_1674"/>
<dbReference type="HOGENOM" id="CLU_402682_0_0_7"/>
<feature type="transmembrane region" description="Helical" evidence="7">
    <location>
        <begin position="476"/>
        <end position="499"/>
    </location>
</feature>
<evidence type="ECO:0000313" key="11">
    <source>
        <dbReference type="EMBL" id="ADV46922.1"/>
    </source>
</evidence>
<dbReference type="Gene3D" id="3.30.830.10">
    <property type="entry name" value="Metalloenzyme, LuxS/M16 peptidase-like"/>
    <property type="match status" value="1"/>
</dbReference>
<keyword evidence="4" id="KW-0862">Zinc</keyword>
<keyword evidence="5" id="KW-0482">Metalloprotease</keyword>
<dbReference type="InterPro" id="IPR050626">
    <property type="entry name" value="Peptidase_M16"/>
</dbReference>
<dbReference type="OrthoDB" id="9811314at2"/>
<keyword evidence="8" id="KW-0732">Signal</keyword>
<dbReference type="InterPro" id="IPR007863">
    <property type="entry name" value="Peptidase_M16_C"/>
</dbReference>
<feature type="chain" id="PRO_5003214759" evidence="8">
    <location>
        <begin position="30"/>
        <end position="683"/>
    </location>
</feature>
<accession>E6X0Z0</accession>
<dbReference type="KEGG" id="nsa:Nitsa_1674"/>
<feature type="domain" description="Peptidase M16 N-terminal" evidence="9">
    <location>
        <begin position="63"/>
        <end position="177"/>
    </location>
</feature>
<name>E6X0Z0_NITSE</name>
<evidence type="ECO:0000256" key="1">
    <source>
        <dbReference type="ARBA" id="ARBA00007261"/>
    </source>
</evidence>
<feature type="transmembrane region" description="Helical" evidence="7">
    <location>
        <begin position="566"/>
        <end position="586"/>
    </location>
</feature>
<feature type="domain" description="Peptidase M16 C-terminal" evidence="10">
    <location>
        <begin position="228"/>
        <end position="378"/>
    </location>
</feature>
<evidence type="ECO:0000256" key="3">
    <source>
        <dbReference type="ARBA" id="ARBA00022801"/>
    </source>
</evidence>
<dbReference type="AlphaFoldDB" id="E6X0Z0"/>
<evidence type="ECO:0000256" key="8">
    <source>
        <dbReference type="SAM" id="SignalP"/>
    </source>
</evidence>
<dbReference type="Proteomes" id="UP000008633">
    <property type="component" value="Chromosome"/>
</dbReference>
<keyword evidence="7" id="KW-1133">Transmembrane helix</keyword>
<keyword evidence="2" id="KW-0645">Protease</keyword>
<gene>
    <name evidence="11" type="ordered locus">Nitsa_1674</name>
</gene>
<keyword evidence="7" id="KW-0472">Membrane</keyword>
<sequence>MSGTEKLMRFFKRSTIALLLATYGITAMAASTTSENNQSSHTHPDPFKRVIYYRLPNGMQVYLLPDPKASKVQAEVDVGVGYDNENEKNYGLSHLVEHMVFRDRRIPHHDYLDYIKDQGGTGVNASTKRYETDYYATIAPPKAEWLIQSFAQMLLDKNLTQEDLNVEKKALQIEIGEPHLIYQIFYKIGRLIQTITPPSEDLYRDWFSLPKQKELPSPYIAQINNRRFTLGDVLRRYRTYYYPANMKLFVAGNFDPERMRQTIRESFGKTKRRGTLSVSEPHPQPRLPKKPYAAYNLGSPKSYASVATMFVMKDYRRYLILDAYTDMLAERLQQQLRNRAGKTYTVSATSFGRGYAQVMGISLDGPHRSFDANIHAAEAMISADRQKMPHPLIEKTLWRYEKENFTDIEHDTDTLMSMLGAMQYLREDFNITDKTPYDLFKSITPETFARTVSEAFAPRHRYLKVWRDYAFFPMELVAMSLLTLILFILTIVFYPSWLMRIKGIRFTQRDVRLSRRLSSRFTGTLIFIVTYLLAALAEGWVIYLVGKWIFHDPYWVERIDAPLGHLIWFLEFFLFLALYVGLYYLLWRYYAKLFVTDDRMIALGNRVLAIDKDQIAAIDVVPARERKWRRTLGAMLRFYKPVVKLTLKDGKIYYLRNSNAQELKEDLERWMQEQRGKREETTQ</sequence>
<dbReference type="InterPro" id="IPR011765">
    <property type="entry name" value="Pept_M16_N"/>
</dbReference>
<dbReference type="InterPro" id="IPR011249">
    <property type="entry name" value="Metalloenz_LuxS/M16"/>
</dbReference>
<keyword evidence="3" id="KW-0378">Hydrolase</keyword>
<dbReference type="EMBL" id="CP002452">
    <property type="protein sequence ID" value="ADV46922.1"/>
    <property type="molecule type" value="Genomic_DNA"/>
</dbReference>
<evidence type="ECO:0000256" key="5">
    <source>
        <dbReference type="ARBA" id="ARBA00023049"/>
    </source>
</evidence>
<evidence type="ECO:0000259" key="10">
    <source>
        <dbReference type="Pfam" id="PF05193"/>
    </source>
</evidence>
<evidence type="ECO:0000256" key="4">
    <source>
        <dbReference type="ARBA" id="ARBA00022833"/>
    </source>
</evidence>
<evidence type="ECO:0000256" key="2">
    <source>
        <dbReference type="ARBA" id="ARBA00022670"/>
    </source>
</evidence>
<evidence type="ECO:0000256" key="7">
    <source>
        <dbReference type="SAM" id="Phobius"/>
    </source>
</evidence>
<feature type="region of interest" description="Disordered" evidence="6">
    <location>
        <begin position="269"/>
        <end position="291"/>
    </location>
</feature>
<dbReference type="Pfam" id="PF05193">
    <property type="entry name" value="Peptidase_M16_C"/>
    <property type="match status" value="1"/>
</dbReference>
<dbReference type="eggNOG" id="COG0612">
    <property type="taxonomic scope" value="Bacteria"/>
</dbReference>
<feature type="transmembrane region" description="Helical" evidence="7">
    <location>
        <begin position="520"/>
        <end position="546"/>
    </location>
</feature>
<dbReference type="GO" id="GO:0046872">
    <property type="term" value="F:metal ion binding"/>
    <property type="evidence" value="ECO:0007669"/>
    <property type="project" value="InterPro"/>
</dbReference>
<reference evidence="12" key="2">
    <citation type="submission" date="2011-01" db="EMBL/GenBank/DDBJ databases">
        <title>The complete genome of Nitratifractor salsuginis DSM 16511.</title>
        <authorList>
            <consortium name="US DOE Joint Genome Institute (JGI-PGF)"/>
            <person name="Lucas S."/>
            <person name="Copeland A."/>
            <person name="Lapidus A."/>
            <person name="Bruce D."/>
            <person name="Goodwin L."/>
            <person name="Pitluck S."/>
            <person name="Kyrpides N."/>
            <person name="Mavromatis K."/>
            <person name="Ivanova N."/>
            <person name="Mikhailova N."/>
            <person name="Zeytun A."/>
            <person name="Detter J.C."/>
            <person name="Tapia R."/>
            <person name="Han C."/>
            <person name="Land M."/>
            <person name="Hauser L."/>
            <person name="Markowitz V."/>
            <person name="Cheng J.-F."/>
            <person name="Hugenholtz P."/>
            <person name="Woyke T."/>
            <person name="Wu D."/>
            <person name="Tindall B."/>
            <person name="Schuetze A."/>
            <person name="Brambilla E."/>
            <person name="Klenk H.-P."/>
            <person name="Eisen J.A."/>
        </authorList>
    </citation>
    <scope>NUCLEOTIDE SEQUENCE [LARGE SCALE GENOMIC DNA]</scope>
    <source>
        <strain evidence="12">DSM 16511 / JCM 12458 / E9I37-1</strain>
    </source>
</reference>
<keyword evidence="12" id="KW-1185">Reference proteome</keyword>
<dbReference type="Pfam" id="PF00675">
    <property type="entry name" value="Peptidase_M16"/>
    <property type="match status" value="1"/>
</dbReference>
<comment type="similarity">
    <text evidence="1">Belongs to the peptidase M16 family.</text>
</comment>
<dbReference type="GO" id="GO:0008237">
    <property type="term" value="F:metallopeptidase activity"/>
    <property type="evidence" value="ECO:0007669"/>
    <property type="project" value="UniProtKB-KW"/>
</dbReference>
<dbReference type="PANTHER" id="PTHR43690:SF17">
    <property type="entry name" value="PROTEIN YHJJ"/>
    <property type="match status" value="1"/>
</dbReference>
<protein>
    <submittedName>
        <fullName evidence="11">Peptidase M16 domain protein</fullName>
    </submittedName>
</protein>
<evidence type="ECO:0000256" key="6">
    <source>
        <dbReference type="SAM" id="MobiDB-lite"/>
    </source>
</evidence>
<feature type="signal peptide" evidence="8">
    <location>
        <begin position="1"/>
        <end position="29"/>
    </location>
</feature>